<dbReference type="EMBL" id="CP003742">
    <property type="protein sequence ID" value="AGI73884.1"/>
    <property type="molecule type" value="Genomic_DNA"/>
</dbReference>
<sequence>MVKHEKPAASASKKDACDTIHRLGRELHAALFPEEYDHMYDSVTEAKDRLRGINPMNAEYVEKTNALRTQLINVEPDAFTDGTLAWVLEKLRQGDEAELREIMASRAREALEAKHRRERARQHLQTPSWLDQRIDGMLSGETFTNDGQDRTDPHVIAFRVLGELYTVNLYGNNKLEFFRQIRRLLAGRSEAEYQDLYRHVMNEWMDVYDY</sequence>
<protein>
    <submittedName>
        <fullName evidence="1">Uncharacterized protein</fullName>
    </submittedName>
</protein>
<evidence type="ECO:0000313" key="1">
    <source>
        <dbReference type="EMBL" id="AGI73884.1"/>
    </source>
</evidence>
<gene>
    <name evidence="1" type="ORF">OA238_c39450</name>
</gene>
<organism evidence="1 2">
    <name type="scientific">Octadecabacter arcticus 238</name>
    <dbReference type="NCBI Taxonomy" id="391616"/>
    <lineage>
        <taxon>Bacteria</taxon>
        <taxon>Pseudomonadati</taxon>
        <taxon>Pseudomonadota</taxon>
        <taxon>Alphaproteobacteria</taxon>
        <taxon>Rhodobacterales</taxon>
        <taxon>Roseobacteraceae</taxon>
        <taxon>Octadecabacter</taxon>
    </lineage>
</organism>
<dbReference type="OrthoDB" id="5893955at2"/>
<dbReference type="AlphaFoldDB" id="M9RMQ1"/>
<proteinExistence type="predicted"/>
<dbReference type="HOGENOM" id="CLU_1204077_0_0_5"/>
<reference evidence="1 2" key="1">
    <citation type="journal article" date="2013" name="PLoS ONE">
        <title>Poles Apart: Arctic and Antarctic Octadecabacter strains Share High Genome Plasticity and a New Type of Xanthorhodopsin.</title>
        <authorList>
            <person name="Vollmers J."/>
            <person name="Voget S."/>
            <person name="Dietrich S."/>
            <person name="Gollnow K."/>
            <person name="Smits M."/>
            <person name="Meyer K."/>
            <person name="Brinkhoff T."/>
            <person name="Simon M."/>
            <person name="Daniel R."/>
        </authorList>
    </citation>
    <scope>NUCLEOTIDE SEQUENCE [LARGE SCALE GENOMIC DNA]</scope>
    <source>
        <strain evidence="1 2">238</strain>
    </source>
</reference>
<name>M9RMQ1_9RHOB</name>
<dbReference type="Proteomes" id="UP000004688">
    <property type="component" value="Chromosome"/>
</dbReference>
<evidence type="ECO:0000313" key="2">
    <source>
        <dbReference type="Proteomes" id="UP000004688"/>
    </source>
</evidence>
<accession>M9RMQ1</accession>
<dbReference type="RefSeq" id="WP_015496865.1">
    <property type="nucleotide sequence ID" value="NC_020908.1"/>
</dbReference>
<keyword evidence="2" id="KW-1185">Reference proteome</keyword>
<dbReference type="KEGG" id="oar:OA238_c39450"/>